<proteinExistence type="predicted"/>
<feature type="non-terminal residue" evidence="1">
    <location>
        <position position="1"/>
    </location>
</feature>
<gene>
    <name evidence="1" type="ORF">DUNSADRAFT_7787</name>
</gene>
<sequence>GKAWMSLCEGHYNEKLLPILINASPLAGLDDAPYKAAMEVVMRDKSQALDNLDKVRLTIRERLGDVTLLNHHIGTKIRKKKKAKLSHPQANR</sequence>
<accession>A0ABQ7FTF4</accession>
<evidence type="ECO:0000313" key="2">
    <source>
        <dbReference type="Proteomes" id="UP000815325"/>
    </source>
</evidence>
<dbReference type="EMBL" id="MU072265">
    <property type="protein sequence ID" value="KAF5825662.1"/>
    <property type="molecule type" value="Genomic_DNA"/>
</dbReference>
<keyword evidence="2" id="KW-1185">Reference proteome</keyword>
<protein>
    <submittedName>
        <fullName evidence="1">Uncharacterized protein</fullName>
    </submittedName>
</protein>
<reference evidence="1" key="1">
    <citation type="submission" date="2017-08" db="EMBL/GenBank/DDBJ databases">
        <authorList>
            <person name="Polle J.E."/>
            <person name="Barry K."/>
            <person name="Cushman J."/>
            <person name="Schmutz J."/>
            <person name="Tran D."/>
            <person name="Hathwaick L.T."/>
            <person name="Yim W.C."/>
            <person name="Jenkins J."/>
            <person name="Mckie-Krisberg Z.M."/>
            <person name="Prochnik S."/>
            <person name="Lindquist E."/>
            <person name="Dockter R.B."/>
            <person name="Adam C."/>
            <person name="Molina H."/>
            <person name="Bunkerborg J."/>
            <person name="Jin E."/>
            <person name="Buchheim M."/>
            <person name="Magnuson J."/>
        </authorList>
    </citation>
    <scope>NUCLEOTIDE SEQUENCE</scope>
    <source>
        <strain evidence="1">CCAP 19/18</strain>
    </source>
</reference>
<name>A0ABQ7FTF4_DUNSA</name>
<comment type="caution">
    <text evidence="1">The sequence shown here is derived from an EMBL/GenBank/DDBJ whole genome shotgun (WGS) entry which is preliminary data.</text>
</comment>
<dbReference type="Proteomes" id="UP000815325">
    <property type="component" value="Unassembled WGS sequence"/>
</dbReference>
<evidence type="ECO:0000313" key="1">
    <source>
        <dbReference type="EMBL" id="KAF5825662.1"/>
    </source>
</evidence>
<organism evidence="1 2">
    <name type="scientific">Dunaliella salina</name>
    <name type="common">Green alga</name>
    <name type="synonym">Protococcus salinus</name>
    <dbReference type="NCBI Taxonomy" id="3046"/>
    <lineage>
        <taxon>Eukaryota</taxon>
        <taxon>Viridiplantae</taxon>
        <taxon>Chlorophyta</taxon>
        <taxon>core chlorophytes</taxon>
        <taxon>Chlorophyceae</taxon>
        <taxon>CS clade</taxon>
        <taxon>Chlamydomonadales</taxon>
        <taxon>Dunaliellaceae</taxon>
        <taxon>Dunaliella</taxon>
    </lineage>
</organism>